<sequence>MKKITFLVASIFLIGGGVANATEKNSFSHERRSPVDFRNAEPIVFTERGVEFFVFPDGQFDFNTRPSTGGRDMYYKAARTSAVNRTYGAPSNFRNENYGVKVEHDNFGRVRRIGNVFINYDANDRIKRVGSVYMSYNRYALEQVGGLQIIYNRRGQIIDMVGSVKGRRSYENNVGNYEPTYGGNQNNNDNDDCDDDHGNNQNSDDQNQYYFKNGGTKAQKEETKVVGSVEIRIDKRR</sequence>
<evidence type="ECO:0000313" key="4">
    <source>
        <dbReference type="Proteomes" id="UP000184092"/>
    </source>
</evidence>
<accession>A0A1M7FBC0</accession>
<keyword evidence="4" id="KW-1185">Reference proteome</keyword>
<feature type="signal peptide" evidence="2">
    <location>
        <begin position="1"/>
        <end position="21"/>
    </location>
</feature>
<dbReference type="STRING" id="178356.SAMN05216269_10294"/>
<protein>
    <submittedName>
        <fullName evidence="3">Uncharacterized protein</fullName>
    </submittedName>
</protein>
<feature type="chain" id="PRO_5012952118" evidence="2">
    <location>
        <begin position="22"/>
        <end position="237"/>
    </location>
</feature>
<proteinExistence type="predicted"/>
<dbReference type="EMBL" id="FRCL01000002">
    <property type="protein sequence ID" value="SHM01058.1"/>
    <property type="molecule type" value="Genomic_DNA"/>
</dbReference>
<dbReference type="RefSeq" id="WP_073205069.1">
    <property type="nucleotide sequence ID" value="NZ_FRCL01000002.1"/>
</dbReference>
<dbReference type="OrthoDB" id="750023at2"/>
<name>A0A1M7FBC0_9FLAO</name>
<keyword evidence="2" id="KW-0732">Signal</keyword>
<feature type="region of interest" description="Disordered" evidence="1">
    <location>
        <begin position="171"/>
        <end position="208"/>
    </location>
</feature>
<evidence type="ECO:0000256" key="2">
    <source>
        <dbReference type="SAM" id="SignalP"/>
    </source>
</evidence>
<evidence type="ECO:0000313" key="3">
    <source>
        <dbReference type="EMBL" id="SHM01058.1"/>
    </source>
</evidence>
<organism evidence="3 4">
    <name type="scientific">Flavobacterium xinjiangense</name>
    <dbReference type="NCBI Taxonomy" id="178356"/>
    <lineage>
        <taxon>Bacteria</taxon>
        <taxon>Pseudomonadati</taxon>
        <taxon>Bacteroidota</taxon>
        <taxon>Flavobacteriia</taxon>
        <taxon>Flavobacteriales</taxon>
        <taxon>Flavobacteriaceae</taxon>
        <taxon>Flavobacterium</taxon>
    </lineage>
</organism>
<reference evidence="4" key="1">
    <citation type="submission" date="2016-11" db="EMBL/GenBank/DDBJ databases">
        <authorList>
            <person name="Varghese N."/>
            <person name="Submissions S."/>
        </authorList>
    </citation>
    <scope>NUCLEOTIDE SEQUENCE [LARGE SCALE GENOMIC DNA]</scope>
    <source>
        <strain evidence="4">CGMCC 1.2749</strain>
    </source>
</reference>
<dbReference type="Proteomes" id="UP000184092">
    <property type="component" value="Unassembled WGS sequence"/>
</dbReference>
<dbReference type="AlphaFoldDB" id="A0A1M7FBC0"/>
<feature type="compositionally biased region" description="Low complexity" evidence="1">
    <location>
        <begin position="199"/>
        <end position="208"/>
    </location>
</feature>
<evidence type="ECO:0000256" key="1">
    <source>
        <dbReference type="SAM" id="MobiDB-lite"/>
    </source>
</evidence>
<gene>
    <name evidence="3" type="ORF">SAMN05216269_10294</name>
</gene>